<dbReference type="EMBL" id="PGOL01002081">
    <property type="protein sequence ID" value="PKI50779.1"/>
    <property type="molecule type" value="Genomic_DNA"/>
</dbReference>
<evidence type="ECO:0000313" key="3">
    <source>
        <dbReference type="Proteomes" id="UP000233551"/>
    </source>
</evidence>
<evidence type="ECO:0000256" key="1">
    <source>
        <dbReference type="SAM" id="MobiDB-lite"/>
    </source>
</evidence>
<comment type="caution">
    <text evidence="2">The sequence shown here is derived from an EMBL/GenBank/DDBJ whole genome shotgun (WGS) entry which is preliminary data.</text>
</comment>
<sequence>MDPRRPKRLTALLHEAPPRGSRASPSPCRSPPLGSDPSSVMHAFGSGGYRNTGWFSDDFGRFWPWHGLDEDLECLNEEDLNEPNIAIRRVTNVQVTRRLESRFCPIRTFGVELSVSDPRLPLVHLNVRFGDLFASCGIVGSSSSTEDRWPGKT</sequence>
<organism evidence="2 3">
    <name type="scientific">Punica granatum</name>
    <name type="common">Pomegranate</name>
    <dbReference type="NCBI Taxonomy" id="22663"/>
    <lineage>
        <taxon>Eukaryota</taxon>
        <taxon>Viridiplantae</taxon>
        <taxon>Streptophyta</taxon>
        <taxon>Embryophyta</taxon>
        <taxon>Tracheophyta</taxon>
        <taxon>Spermatophyta</taxon>
        <taxon>Magnoliopsida</taxon>
        <taxon>eudicotyledons</taxon>
        <taxon>Gunneridae</taxon>
        <taxon>Pentapetalae</taxon>
        <taxon>rosids</taxon>
        <taxon>malvids</taxon>
        <taxon>Myrtales</taxon>
        <taxon>Lythraceae</taxon>
        <taxon>Punica</taxon>
    </lineage>
</organism>
<reference evidence="2 3" key="1">
    <citation type="submission" date="2017-11" db="EMBL/GenBank/DDBJ databases">
        <title>De-novo sequencing of pomegranate (Punica granatum L.) genome.</title>
        <authorList>
            <person name="Akparov Z."/>
            <person name="Amiraslanov A."/>
            <person name="Hajiyeva S."/>
            <person name="Abbasov M."/>
            <person name="Kaur K."/>
            <person name="Hamwieh A."/>
            <person name="Solovyev V."/>
            <person name="Salamov A."/>
            <person name="Braich B."/>
            <person name="Kosarev P."/>
            <person name="Mahmoud A."/>
            <person name="Hajiyev E."/>
            <person name="Babayeva S."/>
            <person name="Izzatullayeva V."/>
            <person name="Mammadov A."/>
            <person name="Mammadov A."/>
            <person name="Sharifova S."/>
            <person name="Ojaghi J."/>
            <person name="Eynullazada K."/>
            <person name="Bayramov B."/>
            <person name="Abdulazimova A."/>
            <person name="Shahmuradov I."/>
        </authorList>
    </citation>
    <scope>NUCLEOTIDE SEQUENCE [LARGE SCALE GENOMIC DNA]</scope>
    <source>
        <strain evidence="3">cv. AG2017</strain>
        <tissue evidence="2">Leaf</tissue>
    </source>
</reference>
<dbReference type="Proteomes" id="UP000233551">
    <property type="component" value="Unassembled WGS sequence"/>
</dbReference>
<feature type="compositionally biased region" description="Low complexity" evidence="1">
    <location>
        <begin position="18"/>
        <end position="27"/>
    </location>
</feature>
<name>A0A2I0J3G9_PUNGR</name>
<gene>
    <name evidence="2" type="ORF">CRG98_028833</name>
</gene>
<evidence type="ECO:0000313" key="2">
    <source>
        <dbReference type="EMBL" id="PKI50779.1"/>
    </source>
</evidence>
<protein>
    <submittedName>
        <fullName evidence="2">Uncharacterized protein</fullName>
    </submittedName>
</protein>
<keyword evidence="3" id="KW-1185">Reference proteome</keyword>
<proteinExistence type="predicted"/>
<accession>A0A2I0J3G9</accession>
<feature type="region of interest" description="Disordered" evidence="1">
    <location>
        <begin position="1"/>
        <end position="37"/>
    </location>
</feature>
<dbReference type="AlphaFoldDB" id="A0A2I0J3G9"/>